<dbReference type="Proteomes" id="UP001589838">
    <property type="component" value="Unassembled WGS sequence"/>
</dbReference>
<comment type="caution">
    <text evidence="1">The sequence shown here is derived from an EMBL/GenBank/DDBJ whole genome shotgun (WGS) entry which is preliminary data.</text>
</comment>
<evidence type="ECO:0000313" key="1">
    <source>
        <dbReference type="EMBL" id="MFC0471531.1"/>
    </source>
</evidence>
<name>A0ABV6KE06_9BACI</name>
<gene>
    <name evidence="1" type="ORF">ACFFHM_13770</name>
</gene>
<dbReference type="RefSeq" id="WP_335962085.1">
    <property type="nucleotide sequence ID" value="NZ_JAXBLX010000024.1"/>
</dbReference>
<accession>A0ABV6KE06</accession>
<proteinExistence type="predicted"/>
<sequence>MKIIKALDFIYEREEFLQQQFKISRTCAQQGLEGIDETIKWLKTSIFQTIVDDLTFYISDEPINFPGELAIDEGKTFQPVIYINIMSVTEDFQNKEYLYDMKRDHTTCFEYASFVVFHEVGHYVQALMGGRGENKKDRLYDYFDKGEYYYERFIANMKHGVTLEEKKKYRMIPHEKAADNFARQHLQIMMDSYK</sequence>
<protein>
    <recommendedName>
        <fullName evidence="3">Metalloprotease</fullName>
    </recommendedName>
</protein>
<evidence type="ECO:0000313" key="2">
    <source>
        <dbReference type="Proteomes" id="UP001589838"/>
    </source>
</evidence>
<dbReference type="EMBL" id="JBHLUX010000035">
    <property type="protein sequence ID" value="MFC0471531.1"/>
    <property type="molecule type" value="Genomic_DNA"/>
</dbReference>
<evidence type="ECO:0008006" key="3">
    <source>
        <dbReference type="Google" id="ProtNLM"/>
    </source>
</evidence>
<reference evidence="1 2" key="1">
    <citation type="submission" date="2024-09" db="EMBL/GenBank/DDBJ databases">
        <authorList>
            <person name="Sun Q."/>
            <person name="Mori K."/>
        </authorList>
    </citation>
    <scope>NUCLEOTIDE SEQUENCE [LARGE SCALE GENOMIC DNA]</scope>
    <source>
        <strain evidence="1 2">NCAIM B.02610</strain>
    </source>
</reference>
<organism evidence="1 2">
    <name type="scientific">Halalkalibacter kiskunsagensis</name>
    <dbReference type="NCBI Taxonomy" id="1548599"/>
    <lineage>
        <taxon>Bacteria</taxon>
        <taxon>Bacillati</taxon>
        <taxon>Bacillota</taxon>
        <taxon>Bacilli</taxon>
        <taxon>Bacillales</taxon>
        <taxon>Bacillaceae</taxon>
        <taxon>Halalkalibacter</taxon>
    </lineage>
</organism>
<keyword evidence="2" id="KW-1185">Reference proteome</keyword>